<feature type="chain" id="PRO_5009515352" description="SLH domain-containing protein" evidence="1">
    <location>
        <begin position="24"/>
        <end position="796"/>
    </location>
</feature>
<dbReference type="PANTHER" id="PTHR31157">
    <property type="entry name" value="SCP DOMAIN-CONTAINING PROTEIN"/>
    <property type="match status" value="1"/>
</dbReference>
<proteinExistence type="predicted"/>
<dbReference type="Pfam" id="PF00395">
    <property type="entry name" value="SLH"/>
    <property type="match status" value="2"/>
</dbReference>
<evidence type="ECO:0000259" key="2">
    <source>
        <dbReference type="PROSITE" id="PS51272"/>
    </source>
</evidence>
<name>A0A1F4XJ53_9BACT</name>
<sequence length="796" mass="88736">MKKLFSIVSVCAFISLSVSSVQAAEQFPDVNSDYMYGQAIQFLKDRGVVNGFPDGTFGPERLITRAELLKIALEGAKVDTSNYASKSSPFPDLSDDHSLRRYVIYAYEKHIVSGYPDGTYRPNQPTTRGEAIKMLLNINETELSPITTAFYRDTALDNPLASFVYEAREQKIIPYKYNADNAGIDEQIIRGEVGEMMYRLLYVKERGLDQFPEILQNPSVVLGDHPVDVFQGVTLQSPLPKTAIAETFYPISVTTNAGLVKLLVQNASGKKWLWEYKVAQGKANFDLIFPEAGIYDVAILPDTAGDRVWGVKITVLSDWQVSGGSLTPPANPEFAIDDTNQTWLSWDNNAENAVLKLACEQGARRVTRFIVANSDKWQLDYQIFSGFVEGSITCHLAQAQRNTSWISTLNNFEEERTWAFSALQHHFRTWEKNKLAVDNLPLFTNAPTLRFSGESHIDLSNYAEVINPDGSVDVFPLEDNETGTLPSDRPWSLSIEFSQSGVYFFEINDVEGIAVLNTPIYKGVTGVPVLPDFMDMQVGVVLETKVSLTNSAKNDMRSDLLQRINEVRARQGKSQIILDEQLNDFAQSHVDDMVASNYFSHRDQRGRGPDERKADFGITLPVGENIAFSVDIPSIDAGLRRSAVHLLNMLDGRWIRVGIGLFYDQDGLLYVVEEFSTRSFVSSPMTVGEKAELKQRTLDRINTNRTAVGLTPLMISHEYDAALATWAANPRTESLRNLLLDAGLTTGRLINSEGEYSSNLPAELALQTAVTVSNLSKMNMDIAFEGETMLVAMVLY</sequence>
<keyword evidence="1" id="KW-0732">Signal</keyword>
<accession>A0A1F4XJ53</accession>
<gene>
    <name evidence="3" type="ORF">A2V81_05165</name>
</gene>
<dbReference type="AlphaFoldDB" id="A0A1F4XJ53"/>
<dbReference type="STRING" id="1817814.A2V81_05165"/>
<feature type="domain" description="SLH" evidence="2">
    <location>
        <begin position="86"/>
        <end position="149"/>
    </location>
</feature>
<comment type="caution">
    <text evidence="3">The sequence shown here is derived from an EMBL/GenBank/DDBJ whole genome shotgun (WGS) entry which is preliminary data.</text>
</comment>
<dbReference type="SUPFAM" id="SSF55797">
    <property type="entry name" value="PR-1-like"/>
    <property type="match status" value="1"/>
</dbReference>
<feature type="signal peptide" evidence="1">
    <location>
        <begin position="1"/>
        <end position="23"/>
    </location>
</feature>
<dbReference type="Pfam" id="PF00188">
    <property type="entry name" value="CAP"/>
    <property type="match status" value="1"/>
</dbReference>
<organism evidence="3 4">
    <name type="scientific">Candidatus Abawacabacteria bacterium RBG_16_42_10</name>
    <dbReference type="NCBI Taxonomy" id="1817814"/>
    <lineage>
        <taxon>Bacteria</taxon>
        <taxon>Candidatus Abawacaibacteriota</taxon>
    </lineage>
</organism>
<dbReference type="Gene3D" id="3.40.33.10">
    <property type="entry name" value="CAP"/>
    <property type="match status" value="1"/>
</dbReference>
<evidence type="ECO:0000313" key="4">
    <source>
        <dbReference type="Proteomes" id="UP000177614"/>
    </source>
</evidence>
<evidence type="ECO:0000256" key="1">
    <source>
        <dbReference type="SAM" id="SignalP"/>
    </source>
</evidence>
<dbReference type="EMBL" id="MEWR01000023">
    <property type="protein sequence ID" value="OGC81630.1"/>
    <property type="molecule type" value="Genomic_DNA"/>
</dbReference>
<dbReference type="PANTHER" id="PTHR31157:SF1">
    <property type="entry name" value="SCP DOMAIN-CONTAINING PROTEIN"/>
    <property type="match status" value="1"/>
</dbReference>
<dbReference type="InterPro" id="IPR014044">
    <property type="entry name" value="CAP_dom"/>
</dbReference>
<dbReference type="InterPro" id="IPR001119">
    <property type="entry name" value="SLH_dom"/>
</dbReference>
<dbReference type="CDD" id="cd05379">
    <property type="entry name" value="CAP_bacterial"/>
    <property type="match status" value="1"/>
</dbReference>
<feature type="domain" description="SLH" evidence="2">
    <location>
        <begin position="23"/>
        <end position="85"/>
    </location>
</feature>
<dbReference type="InterPro" id="IPR035940">
    <property type="entry name" value="CAP_sf"/>
</dbReference>
<dbReference type="Proteomes" id="UP000177614">
    <property type="component" value="Unassembled WGS sequence"/>
</dbReference>
<dbReference type="PROSITE" id="PS51272">
    <property type="entry name" value="SLH"/>
    <property type="match status" value="2"/>
</dbReference>
<evidence type="ECO:0000313" key="3">
    <source>
        <dbReference type="EMBL" id="OGC81630.1"/>
    </source>
</evidence>
<reference evidence="3 4" key="1">
    <citation type="journal article" date="2016" name="Nat. Commun.">
        <title>Thousands of microbial genomes shed light on interconnected biogeochemical processes in an aquifer system.</title>
        <authorList>
            <person name="Anantharaman K."/>
            <person name="Brown C.T."/>
            <person name="Hug L.A."/>
            <person name="Sharon I."/>
            <person name="Castelle C.J."/>
            <person name="Probst A.J."/>
            <person name="Thomas B.C."/>
            <person name="Singh A."/>
            <person name="Wilkins M.J."/>
            <person name="Karaoz U."/>
            <person name="Brodie E.L."/>
            <person name="Williams K.H."/>
            <person name="Hubbard S.S."/>
            <person name="Banfield J.F."/>
        </authorList>
    </citation>
    <scope>NUCLEOTIDE SEQUENCE [LARGE SCALE GENOMIC DNA]</scope>
</reference>
<protein>
    <recommendedName>
        <fullName evidence="2">SLH domain-containing protein</fullName>
    </recommendedName>
</protein>